<sequence length="187" mass="21495">MENNIASQLPCYAASFIFKTSCKTSIIIRAEVDESLTIKVESVFNLATKGSDSYYSTPLIKPEAWDQVAEWLRRWTANPLGFPRVSSNLILIVTAFGAIARRYNLLLICKCTLLWATSMKRFEEIPQQQAWSRRGYSEQQDPLTFHPLVFLRMSSNLVATDYPDDSKKLHFVKGESKGPRKHRFFLH</sequence>
<keyword evidence="1" id="KW-1185">Reference proteome</keyword>
<organism evidence="1 2">
    <name type="scientific">Ascaris lumbricoides</name>
    <name type="common">Giant roundworm</name>
    <dbReference type="NCBI Taxonomy" id="6252"/>
    <lineage>
        <taxon>Eukaryota</taxon>
        <taxon>Metazoa</taxon>
        <taxon>Ecdysozoa</taxon>
        <taxon>Nematoda</taxon>
        <taxon>Chromadorea</taxon>
        <taxon>Rhabditida</taxon>
        <taxon>Spirurina</taxon>
        <taxon>Ascaridomorpha</taxon>
        <taxon>Ascaridoidea</taxon>
        <taxon>Ascarididae</taxon>
        <taxon>Ascaris</taxon>
    </lineage>
</organism>
<dbReference type="WBParaSite" id="ALUE_0002067701-mRNA-1">
    <property type="protein sequence ID" value="ALUE_0002067701-mRNA-1"/>
    <property type="gene ID" value="ALUE_0002067701"/>
</dbReference>
<evidence type="ECO:0000313" key="1">
    <source>
        <dbReference type="Proteomes" id="UP000036681"/>
    </source>
</evidence>
<evidence type="ECO:0000313" key="2">
    <source>
        <dbReference type="WBParaSite" id="ALUE_0002067701-mRNA-1"/>
    </source>
</evidence>
<dbReference type="AlphaFoldDB" id="A0A0M3IPJ9"/>
<proteinExistence type="predicted"/>
<accession>A0A0M3IPJ9</accession>
<name>A0A0M3IPJ9_ASCLU</name>
<reference evidence="2" key="1">
    <citation type="submission" date="2017-02" db="UniProtKB">
        <authorList>
            <consortium name="WormBaseParasite"/>
        </authorList>
    </citation>
    <scope>IDENTIFICATION</scope>
</reference>
<dbReference type="Proteomes" id="UP000036681">
    <property type="component" value="Unplaced"/>
</dbReference>
<protein>
    <submittedName>
        <fullName evidence="2">Tyrosine-protein phosphatase domain-containing protein</fullName>
    </submittedName>
</protein>